<dbReference type="EMBL" id="JACHDD010000019">
    <property type="protein sequence ID" value="MBB5429114.1"/>
    <property type="molecule type" value="Genomic_DNA"/>
</dbReference>
<evidence type="ECO:0000313" key="1">
    <source>
        <dbReference type="EMBL" id="MBB5429114.1"/>
    </source>
</evidence>
<proteinExistence type="predicted"/>
<gene>
    <name evidence="1" type="ORF">HDG40_007309</name>
</gene>
<comment type="caution">
    <text evidence="1">The sequence shown here is derived from an EMBL/GenBank/DDBJ whole genome shotgun (WGS) entry which is preliminary data.</text>
</comment>
<reference evidence="1 2" key="1">
    <citation type="submission" date="2020-08" db="EMBL/GenBank/DDBJ databases">
        <title>Genomic Encyclopedia of Type Strains, Phase IV (KMG-V): Genome sequencing to study the core and pangenomes of soil and plant-associated prokaryotes.</title>
        <authorList>
            <person name="Whitman W."/>
        </authorList>
    </citation>
    <scope>NUCLEOTIDE SEQUENCE [LARGE SCALE GENOMIC DNA]</scope>
    <source>
        <strain evidence="1 2">JPY158</strain>
    </source>
</reference>
<dbReference type="RefSeq" id="WP_018435134.1">
    <property type="nucleotide sequence ID" value="NZ_JACHDD010000019.1"/>
</dbReference>
<dbReference type="AlphaFoldDB" id="A0A7W8VAR7"/>
<dbReference type="OrthoDB" id="147470at2"/>
<protein>
    <submittedName>
        <fullName evidence="1">Uncharacterized protein</fullName>
    </submittedName>
</protein>
<organism evidence="1 2">
    <name type="scientific">Paraburkholderia atlantica</name>
    <dbReference type="NCBI Taxonomy" id="2654982"/>
    <lineage>
        <taxon>Bacteria</taxon>
        <taxon>Pseudomonadati</taxon>
        <taxon>Pseudomonadota</taxon>
        <taxon>Betaproteobacteria</taxon>
        <taxon>Burkholderiales</taxon>
        <taxon>Burkholderiaceae</taxon>
        <taxon>Paraburkholderia</taxon>
    </lineage>
</organism>
<evidence type="ECO:0000313" key="2">
    <source>
        <dbReference type="Proteomes" id="UP000592780"/>
    </source>
</evidence>
<keyword evidence="2" id="KW-1185">Reference proteome</keyword>
<accession>A0A7W8VAR7</accession>
<sequence length="457" mass="49340">MSANKSDEALQRLNYFNGQRLVAADFRAEQGHHVGMRRVINRSLYSPGIVVGLEVVPVVSNDPQDKHRVIVQRGLAFDNLGREIFLPVDVKVQVMGAPRSAPGVVFGNLLVVSYSETRQFPAQSQCTIGAPFQPCSGDLAWGAPTRIVADAVFEFVDSWPSEDSGKIVLSQIELDEKCTVVRTSPSVRRYAVPAKPQTVRPVSLEGEKDIDLQNSKSLTFHIIGGAPDTALLYLRGMPFSTLYYTELGKHIHHIDFVSETVHHDFGHSHTVAGGNTDEQGEHTHNFIVDNGETSGGIDVNDTNNNFVTGANPIQPAGKHTHTLVGVTFSKELGDWGHSHKVQGDTQGAGVSDLDARNGKPALKLLKDLIVRLDGVSITSAICDQLEARAGQLGLWRVPGAGPADVRLNGATLSKAEGTGEIDLLKLGIEIGIGQHTLEFVVSDPDVGGQIQYNLYVS</sequence>
<name>A0A7W8VAR7_PARAM</name>
<dbReference type="Proteomes" id="UP000592780">
    <property type="component" value="Unassembled WGS sequence"/>
</dbReference>